<dbReference type="KEGG" id="glj:GKIL_1800"/>
<dbReference type="InterPro" id="IPR002711">
    <property type="entry name" value="HNH"/>
</dbReference>
<accession>U5QGJ5</accession>
<feature type="domain" description="HNH nuclease" evidence="1">
    <location>
        <begin position="9"/>
        <end position="63"/>
    </location>
</feature>
<dbReference type="STRING" id="1183438.GKIL_1800"/>
<dbReference type="HOGENOM" id="CLU_104142_1_0_3"/>
<dbReference type="InterPro" id="IPR003615">
    <property type="entry name" value="HNH_nuc"/>
</dbReference>
<dbReference type="RefSeq" id="WP_023173170.1">
    <property type="nucleotide sequence ID" value="NC_022600.1"/>
</dbReference>
<dbReference type="Gene3D" id="1.10.30.50">
    <property type="match status" value="1"/>
</dbReference>
<dbReference type="PANTHER" id="PTHR33877">
    <property type="entry name" value="SLL1193 PROTEIN"/>
    <property type="match status" value="1"/>
</dbReference>
<dbReference type="InterPro" id="IPR052892">
    <property type="entry name" value="NA-targeting_endonuclease"/>
</dbReference>
<keyword evidence="2" id="KW-0540">Nuclease</keyword>
<evidence type="ECO:0000259" key="1">
    <source>
        <dbReference type="SMART" id="SM00507"/>
    </source>
</evidence>
<dbReference type="eggNOG" id="COG1403">
    <property type="taxonomic scope" value="Bacteria"/>
</dbReference>
<dbReference type="EMBL" id="CP003587">
    <property type="protein sequence ID" value="AGY58046.1"/>
    <property type="molecule type" value="Genomic_DNA"/>
</dbReference>
<reference evidence="2 3" key="1">
    <citation type="journal article" date="2013" name="PLoS ONE">
        <title>Cultivation and Complete Genome Sequencing of Gloeobacter kilaueensis sp. nov., from a Lava Cave in Kilauea Caldera, Hawai'i.</title>
        <authorList>
            <person name="Saw J.H."/>
            <person name="Schatz M."/>
            <person name="Brown M.V."/>
            <person name="Kunkel D.D."/>
            <person name="Foster J.S."/>
            <person name="Shick H."/>
            <person name="Christensen S."/>
            <person name="Hou S."/>
            <person name="Wan X."/>
            <person name="Donachie S.P."/>
        </authorList>
    </citation>
    <scope>NUCLEOTIDE SEQUENCE [LARGE SCALE GENOMIC DNA]</scope>
    <source>
        <strain evidence="3">JS</strain>
    </source>
</reference>
<dbReference type="Proteomes" id="UP000017396">
    <property type="component" value="Chromosome"/>
</dbReference>
<sequence length="146" mass="16699">MRKSIPPDLQRQVKKHFDGYCGCCHSWEKLIPVTFEFDHIVPAVAGGTSTFENLALTCPTCNRNKGRRQSASDPKTGMTESLFHPQQQVWDEHFAWSEDDTQLIGLTPTGRATIEALQMNRPDLMRARKIWRQVGEHPPDRDSRLP</sequence>
<dbReference type="Pfam" id="PF01844">
    <property type="entry name" value="HNH"/>
    <property type="match status" value="1"/>
</dbReference>
<organism evidence="2 3">
    <name type="scientific">Gloeobacter kilaueensis (strain ATCC BAA-2537 / CCAP 1431/1 / ULC 316 / JS1)</name>
    <dbReference type="NCBI Taxonomy" id="1183438"/>
    <lineage>
        <taxon>Bacteria</taxon>
        <taxon>Bacillati</taxon>
        <taxon>Cyanobacteriota</taxon>
        <taxon>Cyanophyceae</taxon>
        <taxon>Gloeobacterales</taxon>
        <taxon>Gloeobacteraceae</taxon>
        <taxon>Gloeobacter</taxon>
    </lineage>
</organism>
<dbReference type="GO" id="GO:0008270">
    <property type="term" value="F:zinc ion binding"/>
    <property type="evidence" value="ECO:0007669"/>
    <property type="project" value="InterPro"/>
</dbReference>
<name>U5QGJ5_GLOK1</name>
<keyword evidence="2" id="KW-0378">Hydrolase</keyword>
<proteinExistence type="predicted"/>
<protein>
    <submittedName>
        <fullName evidence="2">HNH endonuclease</fullName>
    </submittedName>
</protein>
<dbReference type="GO" id="GO:0003676">
    <property type="term" value="F:nucleic acid binding"/>
    <property type="evidence" value="ECO:0007669"/>
    <property type="project" value="InterPro"/>
</dbReference>
<keyword evidence="2" id="KW-0255">Endonuclease</keyword>
<evidence type="ECO:0000313" key="2">
    <source>
        <dbReference type="EMBL" id="AGY58046.1"/>
    </source>
</evidence>
<dbReference type="AlphaFoldDB" id="U5QGJ5"/>
<gene>
    <name evidence="2" type="ORF">GKIL_1800</name>
</gene>
<dbReference type="GO" id="GO:0004519">
    <property type="term" value="F:endonuclease activity"/>
    <property type="evidence" value="ECO:0007669"/>
    <property type="project" value="UniProtKB-KW"/>
</dbReference>
<dbReference type="SMART" id="SM00507">
    <property type="entry name" value="HNHc"/>
    <property type="match status" value="1"/>
</dbReference>
<evidence type="ECO:0000313" key="3">
    <source>
        <dbReference type="Proteomes" id="UP000017396"/>
    </source>
</evidence>
<dbReference type="OrthoDB" id="514018at2"/>
<dbReference type="PANTHER" id="PTHR33877:SF1">
    <property type="entry name" value="TYPE IV METHYL-DIRECTED RESTRICTION ENZYME ECOKMCRA"/>
    <property type="match status" value="1"/>
</dbReference>
<keyword evidence="3" id="KW-1185">Reference proteome</keyword>
<dbReference type="CDD" id="cd00085">
    <property type="entry name" value="HNHc"/>
    <property type="match status" value="1"/>
</dbReference>